<dbReference type="OrthoDB" id="9803616at2"/>
<dbReference type="PROSITE" id="PS50853">
    <property type="entry name" value="FN3"/>
    <property type="match status" value="5"/>
</dbReference>
<dbReference type="SMART" id="SM00060">
    <property type="entry name" value="FN3"/>
    <property type="match status" value="7"/>
</dbReference>
<dbReference type="InterPro" id="IPR003961">
    <property type="entry name" value="FN3_dom"/>
</dbReference>
<name>A0A4Q5LZ81_9BACT</name>
<feature type="domain" description="Fibronectin type-III" evidence="2">
    <location>
        <begin position="1"/>
        <end position="82"/>
    </location>
</feature>
<feature type="domain" description="Fibronectin type-III" evidence="2">
    <location>
        <begin position="468"/>
        <end position="558"/>
    </location>
</feature>
<dbReference type="InterPro" id="IPR036116">
    <property type="entry name" value="FN3_sf"/>
</dbReference>
<dbReference type="InterPro" id="IPR050991">
    <property type="entry name" value="ECM_Regulatory_Proteins"/>
</dbReference>
<dbReference type="Pfam" id="PF00041">
    <property type="entry name" value="fn3"/>
    <property type="match status" value="3"/>
</dbReference>
<dbReference type="EMBL" id="SEWF01000017">
    <property type="protein sequence ID" value="RYU95211.1"/>
    <property type="molecule type" value="Genomic_DNA"/>
</dbReference>
<evidence type="ECO:0000313" key="3">
    <source>
        <dbReference type="EMBL" id="RYU95211.1"/>
    </source>
</evidence>
<proteinExistence type="predicted"/>
<feature type="domain" description="Fibronectin type-III" evidence="2">
    <location>
        <begin position="275"/>
        <end position="371"/>
    </location>
</feature>
<dbReference type="Proteomes" id="UP000293162">
    <property type="component" value="Unassembled WGS sequence"/>
</dbReference>
<feature type="domain" description="Fibronectin type-III" evidence="2">
    <location>
        <begin position="372"/>
        <end position="467"/>
    </location>
</feature>
<protein>
    <submittedName>
        <fullName evidence="3">Fibronectin type III domain-containing protein</fullName>
    </submittedName>
</protein>
<gene>
    <name evidence="3" type="ORF">EWM59_13255</name>
</gene>
<dbReference type="CDD" id="cd00063">
    <property type="entry name" value="FN3"/>
    <property type="match status" value="6"/>
</dbReference>
<dbReference type="Gene3D" id="2.60.40.10">
    <property type="entry name" value="Immunoglobulins"/>
    <property type="match status" value="7"/>
</dbReference>
<dbReference type="SUPFAM" id="SSF49265">
    <property type="entry name" value="Fibronectin type III"/>
    <property type="match status" value="4"/>
</dbReference>
<reference evidence="3 4" key="1">
    <citation type="submission" date="2019-02" db="EMBL/GenBank/DDBJ databases">
        <title>Bacterial novel species Emticicia sp. 17J42-9 isolated from soil.</title>
        <authorList>
            <person name="Jung H.-Y."/>
        </authorList>
    </citation>
    <scope>NUCLEOTIDE SEQUENCE [LARGE SCALE GENOMIC DNA]</scope>
    <source>
        <strain evidence="3 4">17J42-9</strain>
    </source>
</reference>
<dbReference type="PANTHER" id="PTHR46708:SF2">
    <property type="entry name" value="FIBRONECTIN TYPE-III DOMAIN-CONTAINING PROTEIN"/>
    <property type="match status" value="1"/>
</dbReference>
<dbReference type="AlphaFoldDB" id="A0A4Q5LZ81"/>
<evidence type="ECO:0000259" key="2">
    <source>
        <dbReference type="PROSITE" id="PS50853"/>
    </source>
</evidence>
<keyword evidence="1" id="KW-0677">Repeat</keyword>
<dbReference type="RefSeq" id="WP_130021459.1">
    <property type="nucleotide sequence ID" value="NZ_SEWF01000017.1"/>
</dbReference>
<dbReference type="PANTHER" id="PTHR46708">
    <property type="entry name" value="TENASCIN"/>
    <property type="match status" value="1"/>
</dbReference>
<dbReference type="InterPro" id="IPR013783">
    <property type="entry name" value="Ig-like_fold"/>
</dbReference>
<feature type="domain" description="Fibronectin type-III" evidence="2">
    <location>
        <begin position="85"/>
        <end position="182"/>
    </location>
</feature>
<organism evidence="3 4">
    <name type="scientific">Emticicia agri</name>
    <dbReference type="NCBI Taxonomy" id="2492393"/>
    <lineage>
        <taxon>Bacteria</taxon>
        <taxon>Pseudomonadati</taxon>
        <taxon>Bacteroidota</taxon>
        <taxon>Cytophagia</taxon>
        <taxon>Cytophagales</taxon>
        <taxon>Leadbetterellaceae</taxon>
        <taxon>Emticicia</taxon>
    </lineage>
</organism>
<keyword evidence="4" id="KW-1185">Reference proteome</keyword>
<evidence type="ECO:0000313" key="4">
    <source>
        <dbReference type="Proteomes" id="UP000293162"/>
    </source>
</evidence>
<accession>A0A4Q5LZ81</accession>
<evidence type="ECO:0000256" key="1">
    <source>
        <dbReference type="ARBA" id="ARBA00022737"/>
    </source>
</evidence>
<comment type="caution">
    <text evidence="3">The sequence shown here is derived from an EMBL/GenBank/DDBJ whole genome shotgun (WGS) entry which is preliminary data.</text>
</comment>
<sequence>MLSTSISLGWECNEQNALFELQYKSVSSSTWTTITDIPSDGNGQGGNVSLTELLPNTTYQWRVKTICEVESPSAYIEGTNFTTVCPSPWALSNYSLLSTSISLGWECNEQNALFELQYKSVSSSTWTTITNIPSDGNGQGGNVSLTELLPNTTYKWRVKTICELGSPSAYVEGTNFTTVCPSPWALSNYNLLSTSISLGWECNEQNTLFELQYKSVSSSTWTTITNIQSDNNGYGGNVNLIGLSPNTTYQWRVKTICELGSPSAYIGGTNFTTICPMPWALSNYSVASTSISLGWECNEQNALFEVQYKPTNSSTWTTITNIQSDGNGYGGNVTLTELSPNTPYQWRVRTTCSSGSPSAYIGGTNFTTLCAAPTGLGTGNTTLTTTNLIWLSVSSGISYEIRYRVQGSNTAWTTQTVNAPTPTPNSTIIHPISGLTAQTSYEWQVRTLCSPLNTAFSSLNNFTTNCPLPTNLTTTDITSTSAKLNWNVGMSGVTSELQWRLTGSNTWTTISNIATTSYQLTGLTVGASYQWQVRVNCSQSVNSSYATPVSFSTICPLPNNLAISNLTATSAQLNWSGGYAGGTYSLQWRLQSNGSWTTVNNLTTSLYTLSGLNANTVYEWQVKLFCTPTVSTAYAGPSTFSTPTTCTNMFSIKDGAWNDPSIWSCNRLPTNADIVQIKHIVTVPAGYVAQAQQITYAQGPTVKFLQAAQLNFLH</sequence>